<reference evidence="1" key="1">
    <citation type="journal article" date="2015" name="Nature">
        <title>Complex archaea that bridge the gap between prokaryotes and eukaryotes.</title>
        <authorList>
            <person name="Spang A."/>
            <person name="Saw J.H."/>
            <person name="Jorgensen S.L."/>
            <person name="Zaremba-Niedzwiedzka K."/>
            <person name="Martijn J."/>
            <person name="Lind A.E."/>
            <person name="van Eijk R."/>
            <person name="Schleper C."/>
            <person name="Guy L."/>
            <person name="Ettema T.J."/>
        </authorList>
    </citation>
    <scope>NUCLEOTIDE SEQUENCE</scope>
</reference>
<organism evidence="1">
    <name type="scientific">marine sediment metagenome</name>
    <dbReference type="NCBI Taxonomy" id="412755"/>
    <lineage>
        <taxon>unclassified sequences</taxon>
        <taxon>metagenomes</taxon>
        <taxon>ecological metagenomes</taxon>
    </lineage>
</organism>
<dbReference type="EMBL" id="LAZR01029009">
    <property type="protein sequence ID" value="KKL60857.1"/>
    <property type="molecule type" value="Genomic_DNA"/>
</dbReference>
<evidence type="ECO:0000313" key="1">
    <source>
        <dbReference type="EMBL" id="KKL60857.1"/>
    </source>
</evidence>
<gene>
    <name evidence="1" type="ORF">LCGC14_2201130</name>
</gene>
<sequence length="87" mass="10039">MYYVLLNREIGLDRRTGEDVLLLGHILNTKYNPDDEFIINDSKEKDLANELFDKAKSSNENLEDWSIDHVCRDDDKLYVFATVSGNG</sequence>
<comment type="caution">
    <text evidence="1">The sequence shown here is derived from an EMBL/GenBank/DDBJ whole genome shotgun (WGS) entry which is preliminary data.</text>
</comment>
<accession>A0A0F9GCJ5</accession>
<name>A0A0F9GCJ5_9ZZZZ</name>
<protein>
    <submittedName>
        <fullName evidence="1">Uncharacterized protein</fullName>
    </submittedName>
</protein>
<dbReference type="AlphaFoldDB" id="A0A0F9GCJ5"/>
<proteinExistence type="predicted"/>